<accession>A0A5B8VPB2</accession>
<name>A0A5B8VPB2_9BACT</name>
<keyword evidence="3" id="KW-1185">Reference proteome</keyword>
<dbReference type="PANTHER" id="PTHR34580">
    <property type="match status" value="1"/>
</dbReference>
<dbReference type="EMBL" id="CP042434">
    <property type="protein sequence ID" value="QEC72078.1"/>
    <property type="molecule type" value="Genomic_DNA"/>
</dbReference>
<organism evidence="2 3">
    <name type="scientific">Arachidicoccus ginsenosidivorans</name>
    <dbReference type="NCBI Taxonomy" id="496057"/>
    <lineage>
        <taxon>Bacteria</taxon>
        <taxon>Pseudomonadati</taxon>
        <taxon>Bacteroidota</taxon>
        <taxon>Chitinophagia</taxon>
        <taxon>Chitinophagales</taxon>
        <taxon>Chitinophagaceae</taxon>
        <taxon>Arachidicoccus</taxon>
    </lineage>
</organism>
<gene>
    <name evidence="2" type="ORF">FSB73_10750</name>
</gene>
<sequence length="343" mass="40448">MLDKLSAITRIIEKIKRFPVTFESMRDWIRYENIEISDRTLYRYLEEIKNLPLNDGRIITIDGDYNKKTWKFEFDKSAHEFGESDIKSFLLLKNLAPGALTQKRQNSIDKIEEVLFKAQSKSKFEYHMQSLPQAQIKTSSFNEYVYNEQEQQYLDTLIWAMQHSRKLKVMEISQDVRYPATLPKLPVVMLPMQILYHNGSIYVLLLIESTLDLVVYDLSRFKQFDILENIFSTQKFMDHFYAQASKRFGVAPNIDNEIYDIKLEFSCGAGTYISNRFWHCTQRFGQKPSGKWEMRMNTGINAELVDWVFGWGNQVKVLGPDLLQEKLKEKLVTMMDIYLNLTQ</sequence>
<feature type="domain" description="WCX" evidence="1">
    <location>
        <begin position="259"/>
        <end position="334"/>
    </location>
</feature>
<protein>
    <submittedName>
        <fullName evidence="2">WYL domain-containing protein</fullName>
    </submittedName>
</protein>
<proteinExistence type="predicted"/>
<reference evidence="2 3" key="1">
    <citation type="journal article" date="2017" name="Int. J. Syst. Evol. Microbiol.">
        <title>Arachidicoccus ginsenosidivorans sp. nov., with ginsenoside-converting activity isolated from ginseng cultivating soil.</title>
        <authorList>
            <person name="Siddiqi M.Z."/>
            <person name="Aslam Z."/>
            <person name="Im W.T."/>
        </authorList>
    </citation>
    <scope>NUCLEOTIDE SEQUENCE [LARGE SCALE GENOMIC DNA]</scope>
    <source>
        <strain evidence="2 3">Gsoil 809</strain>
    </source>
</reference>
<dbReference type="InterPro" id="IPR057727">
    <property type="entry name" value="WCX_dom"/>
</dbReference>
<evidence type="ECO:0000313" key="3">
    <source>
        <dbReference type="Proteomes" id="UP000321291"/>
    </source>
</evidence>
<dbReference type="AlphaFoldDB" id="A0A5B8VPB2"/>
<dbReference type="InterPro" id="IPR051534">
    <property type="entry name" value="CBASS_pafABC_assoc_protein"/>
</dbReference>
<dbReference type="Proteomes" id="UP000321291">
    <property type="component" value="Chromosome"/>
</dbReference>
<dbReference type="Pfam" id="PF25583">
    <property type="entry name" value="WCX"/>
    <property type="match status" value="1"/>
</dbReference>
<evidence type="ECO:0000313" key="2">
    <source>
        <dbReference type="EMBL" id="QEC72078.1"/>
    </source>
</evidence>
<evidence type="ECO:0000259" key="1">
    <source>
        <dbReference type="Pfam" id="PF25583"/>
    </source>
</evidence>
<dbReference type="PANTHER" id="PTHR34580:SF1">
    <property type="entry name" value="PROTEIN PAFC"/>
    <property type="match status" value="1"/>
</dbReference>
<dbReference type="KEGG" id="agi:FSB73_10750"/>